<comment type="caution">
    <text evidence="1">The sequence shown here is derived from an EMBL/GenBank/DDBJ whole genome shotgun (WGS) entry which is preliminary data.</text>
</comment>
<proteinExistence type="predicted"/>
<gene>
    <name evidence="1" type="ORF">NDU88_002192</name>
</gene>
<reference evidence="1" key="1">
    <citation type="journal article" date="2022" name="bioRxiv">
        <title>Sequencing and chromosome-scale assembly of the giantPleurodeles waltlgenome.</title>
        <authorList>
            <person name="Brown T."/>
            <person name="Elewa A."/>
            <person name="Iarovenko S."/>
            <person name="Subramanian E."/>
            <person name="Araus A.J."/>
            <person name="Petzold A."/>
            <person name="Susuki M."/>
            <person name="Suzuki K.-i.T."/>
            <person name="Hayashi T."/>
            <person name="Toyoda A."/>
            <person name="Oliveira C."/>
            <person name="Osipova E."/>
            <person name="Leigh N.D."/>
            <person name="Simon A."/>
            <person name="Yun M.H."/>
        </authorList>
    </citation>
    <scope>NUCLEOTIDE SEQUENCE</scope>
    <source>
        <strain evidence="1">20211129_DDA</strain>
        <tissue evidence="1">Liver</tissue>
    </source>
</reference>
<name>A0AAV7LEX2_PLEWA</name>
<dbReference type="EMBL" id="JANPWB010000015">
    <property type="protein sequence ID" value="KAJ1089039.1"/>
    <property type="molecule type" value="Genomic_DNA"/>
</dbReference>
<accession>A0AAV7LEX2</accession>
<organism evidence="1 2">
    <name type="scientific">Pleurodeles waltl</name>
    <name type="common">Iberian ribbed newt</name>
    <dbReference type="NCBI Taxonomy" id="8319"/>
    <lineage>
        <taxon>Eukaryota</taxon>
        <taxon>Metazoa</taxon>
        <taxon>Chordata</taxon>
        <taxon>Craniata</taxon>
        <taxon>Vertebrata</taxon>
        <taxon>Euteleostomi</taxon>
        <taxon>Amphibia</taxon>
        <taxon>Batrachia</taxon>
        <taxon>Caudata</taxon>
        <taxon>Salamandroidea</taxon>
        <taxon>Salamandridae</taxon>
        <taxon>Pleurodelinae</taxon>
        <taxon>Pleurodeles</taxon>
    </lineage>
</organism>
<dbReference type="Proteomes" id="UP001066276">
    <property type="component" value="Chromosome 11"/>
</dbReference>
<dbReference type="AlphaFoldDB" id="A0AAV7LEX2"/>
<evidence type="ECO:0000313" key="2">
    <source>
        <dbReference type="Proteomes" id="UP001066276"/>
    </source>
</evidence>
<keyword evidence="2" id="KW-1185">Reference proteome</keyword>
<protein>
    <submittedName>
        <fullName evidence="1">Uncharacterized protein</fullName>
    </submittedName>
</protein>
<evidence type="ECO:0000313" key="1">
    <source>
        <dbReference type="EMBL" id="KAJ1089039.1"/>
    </source>
</evidence>
<sequence length="93" mass="10492">MLAEAASVSRKVRQRAPLPRRRFSASRRLVSGDTLSRVLQLRLRKAENVMVKIVDEADGSHISASENEELNMCVMSADERGGYAYVVNLNWEE</sequence>